<keyword evidence="2" id="KW-0058">Aromatic hydrocarbons catabolism</keyword>
<dbReference type="InterPro" id="IPR000639">
    <property type="entry name" value="Epox_hydrolase-like"/>
</dbReference>
<evidence type="ECO:0000259" key="5">
    <source>
        <dbReference type="Pfam" id="PF06441"/>
    </source>
</evidence>
<evidence type="ECO:0000313" key="7">
    <source>
        <dbReference type="Proteomes" id="UP000298347"/>
    </source>
</evidence>
<dbReference type="PRINTS" id="PR00412">
    <property type="entry name" value="EPOXHYDRLASE"/>
</dbReference>
<organism evidence="6 7">
    <name type="scientific">Sporolactobacillus shoreae</name>
    <dbReference type="NCBI Taxonomy" id="1465501"/>
    <lineage>
        <taxon>Bacteria</taxon>
        <taxon>Bacillati</taxon>
        <taxon>Bacillota</taxon>
        <taxon>Bacilli</taxon>
        <taxon>Bacillales</taxon>
        <taxon>Sporolactobacillaceae</taxon>
        <taxon>Sporolactobacillus</taxon>
    </lineage>
</organism>
<evidence type="ECO:0000256" key="2">
    <source>
        <dbReference type="ARBA" id="ARBA00022797"/>
    </source>
</evidence>
<evidence type="ECO:0000256" key="3">
    <source>
        <dbReference type="ARBA" id="ARBA00022801"/>
    </source>
</evidence>
<dbReference type="Pfam" id="PF06441">
    <property type="entry name" value="EHN"/>
    <property type="match status" value="1"/>
</dbReference>
<dbReference type="InterPro" id="IPR010497">
    <property type="entry name" value="Epoxide_hydro_N"/>
</dbReference>
<dbReference type="Proteomes" id="UP000298347">
    <property type="component" value="Unassembled WGS sequence"/>
</dbReference>
<name>A0A4Z0GLE3_9BACL</name>
<dbReference type="EMBL" id="SRJD01000022">
    <property type="protein sequence ID" value="TGA96605.1"/>
    <property type="molecule type" value="Genomic_DNA"/>
</dbReference>
<sequence>MRSMPFHIHASQSVLDDLRMRLVQTRWPGSPKDAKWAYGTNIDYLRQLITYWVKDFNWRDQEKYLNGFHQFKADIGGLKVHFIHEQGHGPKPMPLILTHGWPSSFYEMTKIIPLLTDPASHGGDAADTFDVVVPSLPGYGFSQNTDHRKMTLKVISDLWTQLMVDVLGYRRFGAHGGDIGAGVATHLGRFHPENMIGIHILAFASPILNEEASPLIEAEQKYASEVKLWEIEEGAYEHQQSTRPQTLAYGLNDSPAGLAAWIIEKFRSWSDCDGEIEQRFSKDELLTNLTIYWITETIHSSIQLYYDHRHSQKSAQMHRRVDVPTGVTLTTEPVNRPPREWVERTYNVQRWAELSRGGHFAAFEEPELLAKEIRAFFRPFRE</sequence>
<gene>
    <name evidence="6" type="ORF">E4665_15015</name>
</gene>
<dbReference type="OrthoDB" id="9780765at2"/>
<proteinExistence type="inferred from homology"/>
<evidence type="ECO:0000256" key="1">
    <source>
        <dbReference type="ARBA" id="ARBA00010088"/>
    </source>
</evidence>
<dbReference type="PANTHER" id="PTHR21661">
    <property type="entry name" value="EPOXIDE HYDROLASE 1-RELATED"/>
    <property type="match status" value="1"/>
</dbReference>
<dbReference type="GO" id="GO:0004301">
    <property type="term" value="F:epoxide hydrolase activity"/>
    <property type="evidence" value="ECO:0007669"/>
    <property type="project" value="TreeGrafter"/>
</dbReference>
<feature type="active site" description="Nucleophile" evidence="4">
    <location>
        <position position="178"/>
    </location>
</feature>
<comment type="caution">
    <text evidence="6">The sequence shown here is derived from an EMBL/GenBank/DDBJ whole genome shotgun (WGS) entry which is preliminary data.</text>
</comment>
<dbReference type="PIRSF" id="PIRSF001112">
    <property type="entry name" value="Epoxide_hydrolase"/>
    <property type="match status" value="1"/>
</dbReference>
<feature type="active site" description="Proton donor" evidence="4">
    <location>
        <position position="305"/>
    </location>
</feature>
<dbReference type="GO" id="GO:0097176">
    <property type="term" value="P:epoxide metabolic process"/>
    <property type="evidence" value="ECO:0007669"/>
    <property type="project" value="TreeGrafter"/>
</dbReference>
<keyword evidence="3 6" id="KW-0378">Hydrolase</keyword>
<evidence type="ECO:0000256" key="4">
    <source>
        <dbReference type="PIRSR" id="PIRSR001112-1"/>
    </source>
</evidence>
<reference evidence="6 7" key="1">
    <citation type="journal article" date="2015" name="Int. J. Syst. Evol. Microbiol.">
        <title>Sporolactobacillus shoreae sp. nov. and Sporolactobacillus spathodeae sp. nov., two spore-forming lactic acid bacteria isolated from tree barks in Thailand.</title>
        <authorList>
            <person name="Thamacharoensuk T."/>
            <person name="Kitahara M."/>
            <person name="Ohkuma M."/>
            <person name="Thongchul N."/>
            <person name="Tanasupawat S."/>
        </authorList>
    </citation>
    <scope>NUCLEOTIDE SEQUENCE [LARGE SCALE GENOMIC DNA]</scope>
    <source>
        <strain evidence="6 7">BK92</strain>
    </source>
</reference>
<dbReference type="RefSeq" id="WP_135349612.1">
    <property type="nucleotide sequence ID" value="NZ_SRJD01000022.1"/>
</dbReference>
<dbReference type="AlphaFoldDB" id="A0A4Z0GLE3"/>
<feature type="active site" description="Proton acceptor" evidence="4">
    <location>
        <position position="359"/>
    </location>
</feature>
<keyword evidence="7" id="KW-1185">Reference proteome</keyword>
<comment type="similarity">
    <text evidence="1">Belongs to the peptidase S33 family.</text>
</comment>
<dbReference type="SUPFAM" id="SSF53474">
    <property type="entry name" value="alpha/beta-Hydrolases"/>
    <property type="match status" value="1"/>
</dbReference>
<dbReference type="Gene3D" id="3.40.50.1820">
    <property type="entry name" value="alpha/beta hydrolase"/>
    <property type="match status" value="1"/>
</dbReference>
<protein>
    <submittedName>
        <fullName evidence="6">Epoxide hydrolase</fullName>
    </submittedName>
</protein>
<accession>A0A4Z0GLE3</accession>
<dbReference type="PANTHER" id="PTHR21661:SF35">
    <property type="entry name" value="EPOXIDE HYDROLASE"/>
    <property type="match status" value="1"/>
</dbReference>
<feature type="domain" description="Epoxide hydrolase N-terminal" evidence="5">
    <location>
        <begin position="5"/>
        <end position="108"/>
    </location>
</feature>
<dbReference type="InterPro" id="IPR029058">
    <property type="entry name" value="AB_hydrolase_fold"/>
</dbReference>
<dbReference type="InterPro" id="IPR016292">
    <property type="entry name" value="Epoxide_hydrolase"/>
</dbReference>
<evidence type="ECO:0000313" key="6">
    <source>
        <dbReference type="EMBL" id="TGA96605.1"/>
    </source>
</evidence>